<evidence type="ECO:0000256" key="1">
    <source>
        <dbReference type="ARBA" id="ARBA00004123"/>
    </source>
</evidence>
<keyword evidence="6" id="KW-0804">Transcription</keyword>
<keyword evidence="2" id="KW-0677">Repeat</keyword>
<dbReference type="GO" id="GO:0030154">
    <property type="term" value="P:cell differentiation"/>
    <property type="evidence" value="ECO:0007669"/>
    <property type="project" value="TreeGrafter"/>
</dbReference>
<accession>A0A371GRL2</accession>
<dbReference type="GO" id="GO:0000976">
    <property type="term" value="F:transcription cis-regulatory region binding"/>
    <property type="evidence" value="ECO:0007669"/>
    <property type="project" value="TreeGrafter"/>
</dbReference>
<evidence type="ECO:0000256" key="8">
    <source>
        <dbReference type="ARBA" id="ARBA00083772"/>
    </source>
</evidence>
<protein>
    <recommendedName>
        <fullName evidence="8">Myb-related protein 123</fullName>
    </recommendedName>
</protein>
<dbReference type="OrthoDB" id="2143914at2759"/>
<dbReference type="InterPro" id="IPR015495">
    <property type="entry name" value="Myb_TF_plants"/>
</dbReference>
<evidence type="ECO:0000313" key="12">
    <source>
        <dbReference type="Proteomes" id="UP000257109"/>
    </source>
</evidence>
<keyword evidence="7" id="KW-0539">Nucleus</keyword>
<dbReference type="InterPro" id="IPR001005">
    <property type="entry name" value="SANT/Myb"/>
</dbReference>
<dbReference type="PANTHER" id="PTHR47998">
    <property type="entry name" value="TRANSCRIPTION FACTOR MYB51-LIKE ISOFORM X1"/>
    <property type="match status" value="1"/>
</dbReference>
<dbReference type="SMART" id="SM00717">
    <property type="entry name" value="SANT"/>
    <property type="match status" value="2"/>
</dbReference>
<dbReference type="PANTHER" id="PTHR47998:SF83">
    <property type="entry name" value="TRANSCRIPTION FACTOR TT2"/>
    <property type="match status" value="1"/>
</dbReference>
<organism evidence="11 12">
    <name type="scientific">Mucuna pruriens</name>
    <name type="common">Velvet bean</name>
    <name type="synonym">Dolichos pruriens</name>
    <dbReference type="NCBI Taxonomy" id="157652"/>
    <lineage>
        <taxon>Eukaryota</taxon>
        <taxon>Viridiplantae</taxon>
        <taxon>Streptophyta</taxon>
        <taxon>Embryophyta</taxon>
        <taxon>Tracheophyta</taxon>
        <taxon>Spermatophyta</taxon>
        <taxon>Magnoliopsida</taxon>
        <taxon>eudicotyledons</taxon>
        <taxon>Gunneridae</taxon>
        <taxon>Pentapetalae</taxon>
        <taxon>rosids</taxon>
        <taxon>fabids</taxon>
        <taxon>Fabales</taxon>
        <taxon>Fabaceae</taxon>
        <taxon>Papilionoideae</taxon>
        <taxon>50 kb inversion clade</taxon>
        <taxon>NPAAA clade</taxon>
        <taxon>indigoferoid/millettioid clade</taxon>
        <taxon>Phaseoleae</taxon>
        <taxon>Mucuna</taxon>
    </lineage>
</organism>
<dbReference type="FunFam" id="1.10.10.60:FF:000001">
    <property type="entry name" value="MYB-related transcription factor"/>
    <property type="match status" value="1"/>
</dbReference>
<dbReference type="SUPFAM" id="SSF46689">
    <property type="entry name" value="Homeodomain-like"/>
    <property type="match status" value="1"/>
</dbReference>
<evidence type="ECO:0000313" key="11">
    <source>
        <dbReference type="EMBL" id="RDX93194.1"/>
    </source>
</evidence>
<feature type="domain" description="HTH myb-type" evidence="10">
    <location>
        <begin position="17"/>
        <end position="65"/>
    </location>
</feature>
<evidence type="ECO:0000256" key="7">
    <source>
        <dbReference type="ARBA" id="ARBA00023242"/>
    </source>
</evidence>
<dbReference type="GO" id="GO:0006355">
    <property type="term" value="P:regulation of DNA-templated transcription"/>
    <property type="evidence" value="ECO:0007669"/>
    <property type="project" value="TreeGrafter"/>
</dbReference>
<evidence type="ECO:0000256" key="6">
    <source>
        <dbReference type="ARBA" id="ARBA00023163"/>
    </source>
</evidence>
<dbReference type="AlphaFoldDB" id="A0A371GRL2"/>
<dbReference type="Proteomes" id="UP000257109">
    <property type="component" value="Unassembled WGS sequence"/>
</dbReference>
<proteinExistence type="predicted"/>
<reference evidence="11" key="1">
    <citation type="submission" date="2018-05" db="EMBL/GenBank/DDBJ databases">
        <title>Draft genome of Mucuna pruriens seed.</title>
        <authorList>
            <person name="Nnadi N.E."/>
            <person name="Vos R."/>
            <person name="Hasami M.H."/>
            <person name="Devisetty U.K."/>
            <person name="Aguiy J.C."/>
        </authorList>
    </citation>
    <scope>NUCLEOTIDE SEQUENCE [LARGE SCALE GENOMIC DNA]</scope>
    <source>
        <strain evidence="11">JCA_2017</strain>
    </source>
</reference>
<name>A0A371GRL2_MUCPR</name>
<dbReference type="GO" id="GO:0005634">
    <property type="term" value="C:nucleus"/>
    <property type="evidence" value="ECO:0007669"/>
    <property type="project" value="UniProtKB-SubCell"/>
</dbReference>
<evidence type="ECO:0000259" key="10">
    <source>
        <dbReference type="PROSITE" id="PS51294"/>
    </source>
</evidence>
<keyword evidence="4" id="KW-0238">DNA-binding</keyword>
<keyword evidence="5" id="KW-0010">Activator</keyword>
<feature type="domain" description="HTH myb-type" evidence="10">
    <location>
        <begin position="66"/>
        <end position="120"/>
    </location>
</feature>
<dbReference type="InterPro" id="IPR017930">
    <property type="entry name" value="Myb_dom"/>
</dbReference>
<dbReference type="PROSITE" id="PS51294">
    <property type="entry name" value="HTH_MYB"/>
    <property type="match status" value="2"/>
</dbReference>
<comment type="subcellular location">
    <subcellularLocation>
        <location evidence="1">Nucleus</location>
    </subcellularLocation>
</comment>
<comment type="caution">
    <text evidence="11">The sequence shown here is derived from an EMBL/GenBank/DDBJ whole genome shotgun (WGS) entry which is preliminary data.</text>
</comment>
<dbReference type="FunFam" id="1.10.10.60:FF:000302">
    <property type="entry name" value="Transcription factor TT2"/>
    <property type="match status" value="1"/>
</dbReference>
<feature type="domain" description="Myb-like" evidence="9">
    <location>
        <begin position="66"/>
        <end position="116"/>
    </location>
</feature>
<dbReference type="PROSITE" id="PS50090">
    <property type="entry name" value="MYB_LIKE"/>
    <property type="match status" value="2"/>
</dbReference>
<evidence type="ECO:0000256" key="4">
    <source>
        <dbReference type="ARBA" id="ARBA00023125"/>
    </source>
</evidence>
<gene>
    <name evidence="11" type="primary">TT2</name>
    <name evidence="11" type="ORF">CR513_24581</name>
</gene>
<dbReference type="Gene3D" id="1.10.10.60">
    <property type="entry name" value="Homeodomain-like"/>
    <property type="match status" value="2"/>
</dbReference>
<evidence type="ECO:0000256" key="3">
    <source>
        <dbReference type="ARBA" id="ARBA00023015"/>
    </source>
</evidence>
<evidence type="ECO:0000256" key="5">
    <source>
        <dbReference type="ARBA" id="ARBA00023159"/>
    </source>
</evidence>
<dbReference type="Pfam" id="PF00249">
    <property type="entry name" value="Myb_DNA-binding"/>
    <property type="match status" value="2"/>
</dbReference>
<keyword evidence="3" id="KW-0805">Transcription regulation</keyword>
<evidence type="ECO:0000259" key="9">
    <source>
        <dbReference type="PROSITE" id="PS50090"/>
    </source>
</evidence>
<dbReference type="InterPro" id="IPR009057">
    <property type="entry name" value="Homeodomain-like_sf"/>
</dbReference>
<dbReference type="EMBL" id="QJKJ01004677">
    <property type="protein sequence ID" value="RDX93194.1"/>
    <property type="molecule type" value="Genomic_DNA"/>
</dbReference>
<dbReference type="CDD" id="cd00167">
    <property type="entry name" value="SANT"/>
    <property type="match status" value="2"/>
</dbReference>
<keyword evidence="12" id="KW-1185">Reference proteome</keyword>
<sequence length="284" mass="33340">MEKMGRKANCDNQDAMNRGPWSAEEDRILMDYVQVHGEGKWRELSKRAGLKRCGKSCRLRWLNYLKPDIKRGNISSDEEDLIIRLHKLLGNRWSLIAGRLPGRTDNEIKNYWNTYLRKKVEQKYKHNKIPDHDNNIPIKLRIESPGCSNNSLGTILDPTKSPHPMMIKPKSMRCTKVMMPTRDSINTMDLIATTWDNQNPSVSMPQDDHHHCLGVLQDFDINDLLMSYEDDCHFNGYACVEIPEHIFEDETWRLNDSMDEEAWYENWKIDPYFPQEEDMGFSSF</sequence>
<evidence type="ECO:0000256" key="2">
    <source>
        <dbReference type="ARBA" id="ARBA00022737"/>
    </source>
</evidence>
<feature type="domain" description="Myb-like" evidence="9">
    <location>
        <begin position="13"/>
        <end position="65"/>
    </location>
</feature>